<evidence type="ECO:0000256" key="6">
    <source>
        <dbReference type="ARBA" id="ARBA00022801"/>
    </source>
</evidence>
<evidence type="ECO:0000313" key="11">
    <source>
        <dbReference type="EMBL" id="NMM42445.1"/>
    </source>
</evidence>
<proteinExistence type="inferred from homology"/>
<comment type="catalytic activity">
    <reaction evidence="9">
        <text>a 5'-end NAD(+)-phospho-ribonucleoside in mRNA + H2O = a 5'-end phospho-adenosine-phospho-ribonucleoside in mRNA + beta-nicotinamide D-ribonucleotide + 2 H(+)</text>
        <dbReference type="Rhea" id="RHEA:60876"/>
        <dbReference type="Rhea" id="RHEA-COMP:15698"/>
        <dbReference type="Rhea" id="RHEA-COMP:15719"/>
        <dbReference type="ChEBI" id="CHEBI:14649"/>
        <dbReference type="ChEBI" id="CHEBI:15377"/>
        <dbReference type="ChEBI" id="CHEBI:15378"/>
        <dbReference type="ChEBI" id="CHEBI:144029"/>
        <dbReference type="ChEBI" id="CHEBI:144051"/>
    </reaction>
    <physiologicalReaction direction="left-to-right" evidence="9">
        <dbReference type="Rhea" id="RHEA:60877"/>
    </physiologicalReaction>
</comment>
<reference evidence="11" key="1">
    <citation type="submission" date="2020-04" db="EMBL/GenBank/DDBJ databases">
        <title>Genome Sequencing for Pseudoaltermonas arctica.</title>
        <authorList>
            <person name="Elkins N.S."/>
        </authorList>
    </citation>
    <scope>NUCLEOTIDE SEQUENCE [LARGE SCALE GENOMIC DNA]</scope>
    <source>
        <strain evidence="11">NEC-BIFX-2020_0012</strain>
    </source>
</reference>
<dbReference type="EMBL" id="JABBMT010000039">
    <property type="protein sequence ID" value="NMM42445.1"/>
    <property type="molecule type" value="Genomic_DNA"/>
</dbReference>
<sequence length="309" mass="35058">MLNYSQMSLDRASNLRKDPIWLAAQVNEQSRWLLVNHNHTLFDLNSVAVTFLNFNTVKNLDLTAAIFLGLDQQDISYFALDVSALEEALLVKLIGDAEFVDIRRYGVQVALEEGSMAALARGLCYWHATHRFCGRCGYQNHLVEGGHSRLCVNEQCKHQTFPRTDPAVIMVVTRTFADGVERCLLGRQAVWAPGMYSSLAGFVDPGETLEQAVAREVMEEAGIIVENVRYIASQPWPFPSSIMLGFIAEAVTEEIQVDKDELDDAQWFSREELAKFGNWHEEGEHLKLPRADSISRYLIDYWRELQDQA</sequence>
<dbReference type="AlphaFoldDB" id="A0A7Y0DVP1"/>
<evidence type="ECO:0000256" key="3">
    <source>
        <dbReference type="ARBA" id="ARBA00009595"/>
    </source>
</evidence>
<dbReference type="InterPro" id="IPR020084">
    <property type="entry name" value="NUDIX_hydrolase_CS"/>
</dbReference>
<evidence type="ECO:0000259" key="10">
    <source>
        <dbReference type="PROSITE" id="PS51462"/>
    </source>
</evidence>
<evidence type="ECO:0000256" key="2">
    <source>
        <dbReference type="ARBA" id="ARBA00001947"/>
    </source>
</evidence>
<keyword evidence="6 11" id="KW-0378">Hydrolase</keyword>
<keyword evidence="7" id="KW-0460">Magnesium</keyword>
<dbReference type="Gene3D" id="3.90.79.10">
    <property type="entry name" value="Nucleoside Triphosphate Pyrophosphohydrolase"/>
    <property type="match status" value="1"/>
</dbReference>
<dbReference type="InterPro" id="IPR015375">
    <property type="entry name" value="NADH_PPase-like_N"/>
</dbReference>
<evidence type="ECO:0000256" key="8">
    <source>
        <dbReference type="ARBA" id="ARBA00023027"/>
    </source>
</evidence>
<evidence type="ECO:0000313" key="12">
    <source>
        <dbReference type="Proteomes" id="UP000570493"/>
    </source>
</evidence>
<dbReference type="GO" id="GO:0005829">
    <property type="term" value="C:cytosol"/>
    <property type="evidence" value="ECO:0007669"/>
    <property type="project" value="TreeGrafter"/>
</dbReference>
<dbReference type="GO" id="GO:0019677">
    <property type="term" value="P:NAD+ catabolic process"/>
    <property type="evidence" value="ECO:0007669"/>
    <property type="project" value="TreeGrafter"/>
</dbReference>
<dbReference type="InterPro" id="IPR015376">
    <property type="entry name" value="Znr_NADH_PPase"/>
</dbReference>
<evidence type="ECO:0000256" key="4">
    <source>
        <dbReference type="ARBA" id="ARBA00012381"/>
    </source>
</evidence>
<comment type="cofactor">
    <cofactor evidence="2">
        <name>Zn(2+)</name>
        <dbReference type="ChEBI" id="CHEBI:29105"/>
    </cofactor>
</comment>
<comment type="caution">
    <text evidence="11">The sequence shown here is derived from an EMBL/GenBank/DDBJ whole genome shotgun (WGS) entry which is preliminary data.</text>
</comment>
<keyword evidence="5" id="KW-0479">Metal-binding</keyword>
<dbReference type="PROSITE" id="PS51462">
    <property type="entry name" value="NUDIX"/>
    <property type="match status" value="1"/>
</dbReference>
<dbReference type="EC" id="3.6.1.22" evidence="4"/>
<dbReference type="InterPro" id="IPR015797">
    <property type="entry name" value="NUDIX_hydrolase-like_dom_sf"/>
</dbReference>
<evidence type="ECO:0000256" key="7">
    <source>
        <dbReference type="ARBA" id="ARBA00022842"/>
    </source>
</evidence>
<dbReference type="PANTHER" id="PTHR42904:SF6">
    <property type="entry name" value="NAD-CAPPED RNA HYDROLASE NUDT12"/>
    <property type="match status" value="1"/>
</dbReference>
<dbReference type="Proteomes" id="UP000570493">
    <property type="component" value="Unassembled WGS sequence"/>
</dbReference>
<dbReference type="SUPFAM" id="SSF55811">
    <property type="entry name" value="Nudix"/>
    <property type="match status" value="1"/>
</dbReference>
<keyword evidence="12" id="KW-1185">Reference proteome</keyword>
<dbReference type="InterPro" id="IPR049734">
    <property type="entry name" value="NudC-like_C"/>
</dbReference>
<dbReference type="Pfam" id="PF09296">
    <property type="entry name" value="NUDIX-like"/>
    <property type="match status" value="1"/>
</dbReference>
<keyword evidence="8" id="KW-0520">NAD</keyword>
<dbReference type="Pfam" id="PF00293">
    <property type="entry name" value="NUDIX"/>
    <property type="match status" value="1"/>
</dbReference>
<dbReference type="Pfam" id="PF09297">
    <property type="entry name" value="Zn_ribbon_NUD"/>
    <property type="match status" value="1"/>
</dbReference>
<evidence type="ECO:0000256" key="5">
    <source>
        <dbReference type="ARBA" id="ARBA00022723"/>
    </source>
</evidence>
<dbReference type="GO" id="GO:0006742">
    <property type="term" value="P:NADP+ catabolic process"/>
    <property type="evidence" value="ECO:0007669"/>
    <property type="project" value="TreeGrafter"/>
</dbReference>
<dbReference type="GO" id="GO:0046872">
    <property type="term" value="F:metal ion binding"/>
    <property type="evidence" value="ECO:0007669"/>
    <property type="project" value="UniProtKB-KW"/>
</dbReference>
<dbReference type="NCBIfam" id="NF001299">
    <property type="entry name" value="PRK00241.1"/>
    <property type="match status" value="1"/>
</dbReference>
<name>A0A7Y0DVP1_9GAMM</name>
<protein>
    <recommendedName>
        <fullName evidence="4">NAD(+) diphosphatase</fullName>
        <ecNumber evidence="4">3.6.1.22</ecNumber>
    </recommendedName>
</protein>
<gene>
    <name evidence="11" type="primary">nudC</name>
    <name evidence="11" type="ORF">HHO47_16870</name>
</gene>
<dbReference type="RefSeq" id="WP_169021354.1">
    <property type="nucleotide sequence ID" value="NZ_JABBMT010000039.1"/>
</dbReference>
<comment type="cofactor">
    <cofactor evidence="1">
        <name>Mg(2+)</name>
        <dbReference type="ChEBI" id="CHEBI:18420"/>
    </cofactor>
</comment>
<dbReference type="CDD" id="cd03429">
    <property type="entry name" value="NUDIX_NADH_pyrophosphatase_Nudt13"/>
    <property type="match status" value="1"/>
</dbReference>
<dbReference type="InterPro" id="IPR000086">
    <property type="entry name" value="NUDIX_hydrolase_dom"/>
</dbReference>
<dbReference type="GO" id="GO:0035529">
    <property type="term" value="F:NADH pyrophosphatase activity"/>
    <property type="evidence" value="ECO:0007669"/>
    <property type="project" value="TreeGrafter"/>
</dbReference>
<feature type="domain" description="Nudix hydrolase" evidence="10">
    <location>
        <begin position="162"/>
        <end position="291"/>
    </location>
</feature>
<accession>A0A7Y0DVP1</accession>
<dbReference type="PANTHER" id="PTHR42904">
    <property type="entry name" value="NUDIX HYDROLASE, NUDC SUBFAMILY"/>
    <property type="match status" value="1"/>
</dbReference>
<dbReference type="Gene3D" id="3.90.79.20">
    <property type="match status" value="1"/>
</dbReference>
<evidence type="ECO:0000256" key="9">
    <source>
        <dbReference type="ARBA" id="ARBA00023679"/>
    </source>
</evidence>
<evidence type="ECO:0000256" key="1">
    <source>
        <dbReference type="ARBA" id="ARBA00001946"/>
    </source>
</evidence>
<comment type="similarity">
    <text evidence="3">Belongs to the Nudix hydrolase family. NudC subfamily.</text>
</comment>
<dbReference type="InterPro" id="IPR050241">
    <property type="entry name" value="NAD-cap_RNA_hydrolase_NudC"/>
</dbReference>
<dbReference type="PROSITE" id="PS00893">
    <property type="entry name" value="NUDIX_BOX"/>
    <property type="match status" value="1"/>
</dbReference>
<organism evidence="11 12">
    <name type="scientific">Pseudoalteromonas arctica</name>
    <dbReference type="NCBI Taxonomy" id="394751"/>
    <lineage>
        <taxon>Bacteria</taxon>
        <taxon>Pseudomonadati</taxon>
        <taxon>Pseudomonadota</taxon>
        <taxon>Gammaproteobacteria</taxon>
        <taxon>Alteromonadales</taxon>
        <taxon>Pseudoalteromonadaceae</taxon>
        <taxon>Pseudoalteromonas</taxon>
    </lineage>
</organism>